<dbReference type="PRINTS" id="PR00105">
    <property type="entry name" value="C5METTRFRASE"/>
</dbReference>
<evidence type="ECO:0000256" key="1">
    <source>
        <dbReference type="ARBA" id="ARBA00011975"/>
    </source>
</evidence>
<dbReference type="EC" id="2.1.1.37" evidence="1"/>
<dbReference type="EMBL" id="LR743507">
    <property type="protein sequence ID" value="CAA2106121.1"/>
    <property type="molecule type" value="Genomic_DNA"/>
</dbReference>
<proteinExistence type="predicted"/>
<dbReference type="AlphaFoldDB" id="A0A679J8U6"/>
<comment type="catalytic activity">
    <reaction evidence="6">
        <text>a 2'-deoxycytidine in DNA + S-adenosyl-L-methionine = a 5-methyl-2'-deoxycytidine in DNA + S-adenosyl-L-homocysteine + H(+)</text>
        <dbReference type="Rhea" id="RHEA:13681"/>
        <dbReference type="Rhea" id="RHEA-COMP:11369"/>
        <dbReference type="Rhea" id="RHEA-COMP:11370"/>
        <dbReference type="ChEBI" id="CHEBI:15378"/>
        <dbReference type="ChEBI" id="CHEBI:57856"/>
        <dbReference type="ChEBI" id="CHEBI:59789"/>
        <dbReference type="ChEBI" id="CHEBI:85452"/>
        <dbReference type="ChEBI" id="CHEBI:85454"/>
        <dbReference type="EC" id="2.1.1.37"/>
    </reaction>
</comment>
<keyword evidence="5" id="KW-0680">Restriction system</keyword>
<dbReference type="GO" id="GO:0032259">
    <property type="term" value="P:methylation"/>
    <property type="evidence" value="ECO:0007669"/>
    <property type="project" value="UniProtKB-KW"/>
</dbReference>
<dbReference type="GO" id="GO:0009307">
    <property type="term" value="P:DNA restriction-modification system"/>
    <property type="evidence" value="ECO:0007669"/>
    <property type="project" value="UniProtKB-KW"/>
</dbReference>
<keyword evidence="2 7" id="KW-0489">Methyltransferase</keyword>
<sequence length="787" mass="83525">MKRDAFSMPLDLGHELIIDNFAGGGGTSTGLEAAFGRPVDIAINHDPEALAMHAINHPHTRHLLESVWEVNPIKVTGNQPVALVWLSPDCKHFSKAKGGTPVAKEIRGLAWVGMRWVALTKPRVLMLENVEEFTTWGPLLVGADGTARPDPARKGKTFESFVRQLRGHGYTVEWRELRACDQGAPTIRKRLFLVARRDGLPIIWPDATHGDPTSAAVLAGKILPWRSAAECIDFSLPARSVFGRERPLAANTMRRVAKGLWRHVLASPKPFIVGVGGRMGQSPSRSVGAPLQTITAKADSCVAQPVLAPFVSEHANASNQRNMAADEPLRTICAQVKGGHFSVVAPQLAPLVMTNTTGHAGAPASAPLSTVTTGGHHAVVAPVIAPLRGIEENHLQGDAIAAPLSTVSAGGTHHALASANLVTIGYGERAGQEPRALDITRPLGTVVAGGVKHAVVEGAFITKFRANSVGHDIQEPLHTVTANSFIKRPGGSVPLGIVAAHLVDAGHGEGKDGGKRFSHGVRSVEQPLNTVTASGATSAVAAVHLTHLTHHGERAGNDVAEPIRTITGAHRGEQALVAACIEQANGGFYEGDGRAADAPMSTITAAGSNQRLITAYCVKYYSSGGQWQGLAEPMHTLPTKGRMGLVEVEQVPADCLAPELRERARHCAVLLHEHLPEQFSEPADLVLMQHAGQWWVLVDITLRMLKAPELFLAQSFPADYVIHEIPDPALLFAGGVQAADPLAVPRIKLSATAQVRMCGNSVAPAQAEALVRANFAHEAQIYGRVAA</sequence>
<dbReference type="InterPro" id="IPR029063">
    <property type="entry name" value="SAM-dependent_MTases_sf"/>
</dbReference>
<keyword evidence="4" id="KW-0949">S-adenosyl-L-methionine</keyword>
<keyword evidence="3 7" id="KW-0808">Transferase</keyword>
<evidence type="ECO:0000256" key="4">
    <source>
        <dbReference type="ARBA" id="ARBA00022691"/>
    </source>
</evidence>
<evidence type="ECO:0000256" key="5">
    <source>
        <dbReference type="ARBA" id="ARBA00022747"/>
    </source>
</evidence>
<reference evidence="7" key="1">
    <citation type="submission" date="2019-12" db="EMBL/GenBank/DDBJ databases">
        <authorList>
            <person name="Cremers G."/>
        </authorList>
    </citation>
    <scope>NUCLEOTIDE SEQUENCE</scope>
    <source>
        <strain evidence="7">Vvax</strain>
    </source>
</reference>
<accession>A0A679J8U6</accession>
<evidence type="ECO:0000256" key="2">
    <source>
        <dbReference type="ARBA" id="ARBA00022603"/>
    </source>
</evidence>
<dbReference type="GO" id="GO:0003677">
    <property type="term" value="F:DNA binding"/>
    <property type="evidence" value="ECO:0007669"/>
    <property type="project" value="TreeGrafter"/>
</dbReference>
<dbReference type="RefSeq" id="WP_339091168.1">
    <property type="nucleotide sequence ID" value="NZ_LR743507.1"/>
</dbReference>
<dbReference type="InterPro" id="IPR050390">
    <property type="entry name" value="C5-Methyltransferase"/>
</dbReference>
<dbReference type="REBASE" id="373465">
    <property type="entry name" value="M.VpavvaxORF3591P"/>
</dbReference>
<dbReference type="PANTHER" id="PTHR10629">
    <property type="entry name" value="CYTOSINE-SPECIFIC METHYLTRANSFERASE"/>
    <property type="match status" value="1"/>
</dbReference>
<dbReference type="GO" id="GO:0003886">
    <property type="term" value="F:DNA (cytosine-5-)-methyltransferase activity"/>
    <property type="evidence" value="ECO:0007669"/>
    <property type="project" value="UniProtKB-EC"/>
</dbReference>
<evidence type="ECO:0000256" key="3">
    <source>
        <dbReference type="ARBA" id="ARBA00022679"/>
    </source>
</evidence>
<evidence type="ECO:0000256" key="6">
    <source>
        <dbReference type="ARBA" id="ARBA00047422"/>
    </source>
</evidence>
<evidence type="ECO:0000313" key="7">
    <source>
        <dbReference type="EMBL" id="CAA2106121.1"/>
    </source>
</evidence>
<name>A0A679J8U6_VARPD</name>
<dbReference type="InterPro" id="IPR001525">
    <property type="entry name" value="C5_MeTfrase"/>
</dbReference>
<dbReference type="Pfam" id="PF00145">
    <property type="entry name" value="DNA_methylase"/>
    <property type="match status" value="1"/>
</dbReference>
<gene>
    <name evidence="7" type="primary">bspRIM</name>
    <name evidence="7" type="ORF">VVAX_03591</name>
</gene>
<dbReference type="SUPFAM" id="SSF53335">
    <property type="entry name" value="S-adenosyl-L-methionine-dependent methyltransferases"/>
    <property type="match status" value="1"/>
</dbReference>
<dbReference type="PANTHER" id="PTHR10629:SF52">
    <property type="entry name" value="DNA (CYTOSINE-5)-METHYLTRANSFERASE 1"/>
    <property type="match status" value="1"/>
</dbReference>
<protein>
    <recommendedName>
        <fullName evidence="1">DNA (cytosine-5-)-methyltransferase</fullName>
        <ecNumber evidence="1">2.1.1.37</ecNumber>
    </recommendedName>
</protein>
<dbReference type="GO" id="GO:0044027">
    <property type="term" value="P:negative regulation of gene expression via chromosomal CpG island methylation"/>
    <property type="evidence" value="ECO:0007669"/>
    <property type="project" value="TreeGrafter"/>
</dbReference>
<organism evidence="7">
    <name type="scientific">Variovorax paradoxus</name>
    <dbReference type="NCBI Taxonomy" id="34073"/>
    <lineage>
        <taxon>Bacteria</taxon>
        <taxon>Pseudomonadati</taxon>
        <taxon>Pseudomonadota</taxon>
        <taxon>Betaproteobacteria</taxon>
        <taxon>Burkholderiales</taxon>
        <taxon>Comamonadaceae</taxon>
        <taxon>Variovorax</taxon>
    </lineage>
</organism>
<dbReference type="Gene3D" id="3.40.50.150">
    <property type="entry name" value="Vaccinia Virus protein VP39"/>
    <property type="match status" value="1"/>
</dbReference>